<dbReference type="GO" id="GO:0015031">
    <property type="term" value="P:protein transport"/>
    <property type="evidence" value="ECO:0007669"/>
    <property type="project" value="UniProtKB-KW"/>
</dbReference>
<keyword evidence="10 13" id="KW-1133">Transmembrane helix</keyword>
<evidence type="ECO:0000256" key="8">
    <source>
        <dbReference type="ARBA" id="ARBA00022692"/>
    </source>
</evidence>
<dbReference type="GO" id="GO:0022857">
    <property type="term" value="F:transmembrane transporter activity"/>
    <property type="evidence" value="ECO:0007669"/>
    <property type="project" value="InterPro"/>
</dbReference>
<evidence type="ECO:0000256" key="13">
    <source>
        <dbReference type="SAM" id="Phobius"/>
    </source>
</evidence>
<dbReference type="EMBL" id="CP003059">
    <property type="protein sequence ID" value="AEP36708.1"/>
    <property type="molecule type" value="Genomic_DNA"/>
</dbReference>
<evidence type="ECO:0000313" key="15">
    <source>
        <dbReference type="Proteomes" id="UP000009284"/>
    </source>
</evidence>
<evidence type="ECO:0000256" key="10">
    <source>
        <dbReference type="ARBA" id="ARBA00022989"/>
    </source>
</evidence>
<evidence type="ECO:0000256" key="12">
    <source>
        <dbReference type="RuleBase" id="RU003879"/>
    </source>
</evidence>
<dbReference type="InterPro" id="IPR003400">
    <property type="entry name" value="ExbD"/>
</dbReference>
<gene>
    <name evidence="14" type="ordered locus">TASI_0942</name>
</gene>
<dbReference type="RefSeq" id="WP_014111604.1">
    <property type="nucleotide sequence ID" value="NC_016043.1"/>
</dbReference>
<evidence type="ECO:0000256" key="1">
    <source>
        <dbReference type="ARBA" id="ARBA00003540"/>
    </source>
</evidence>
<name>G4QB87_TAYAM</name>
<comment type="similarity">
    <text evidence="3 12">Belongs to the ExbD/TolR family.</text>
</comment>
<organism evidence="14 15">
    <name type="scientific">Taylorella asinigenitalis (strain MCE3)</name>
    <dbReference type="NCBI Taxonomy" id="1008459"/>
    <lineage>
        <taxon>Bacteria</taxon>
        <taxon>Pseudomonadati</taxon>
        <taxon>Pseudomonadota</taxon>
        <taxon>Betaproteobacteria</taxon>
        <taxon>Burkholderiales</taxon>
        <taxon>Alcaligenaceae</taxon>
        <taxon>Taylorella</taxon>
    </lineage>
</organism>
<evidence type="ECO:0000256" key="3">
    <source>
        <dbReference type="ARBA" id="ARBA00005811"/>
    </source>
</evidence>
<evidence type="ECO:0000256" key="5">
    <source>
        <dbReference type="ARBA" id="ARBA00022448"/>
    </source>
</evidence>
<keyword evidence="7" id="KW-0997">Cell inner membrane</keyword>
<keyword evidence="5 12" id="KW-0813">Transport</keyword>
<sequence>MAFGSMGSGDGDDSAPLADINVTPLVDVMLVLLIVFMITMPVLTHSIPLQLPVVSSNSDVQPKEPLRLSIDKDGNYALGSELLDSEDDLESKLVAAHKENSDVVLAIAADKSVPYEFVAKALSKAKNSGIAKVGFVTQQEDAKPVSKAKN</sequence>
<dbReference type="eggNOG" id="COG0848">
    <property type="taxonomic scope" value="Bacteria"/>
</dbReference>
<dbReference type="OrthoDB" id="9798629at2"/>
<dbReference type="KEGG" id="tas:TASI_0942"/>
<feature type="transmembrane region" description="Helical" evidence="13">
    <location>
        <begin position="20"/>
        <end position="43"/>
    </location>
</feature>
<evidence type="ECO:0000256" key="11">
    <source>
        <dbReference type="ARBA" id="ARBA00023136"/>
    </source>
</evidence>
<keyword evidence="15" id="KW-1185">Reference proteome</keyword>
<reference key="1">
    <citation type="submission" date="2011-09" db="EMBL/GenBank/DDBJ databases">
        <title>Genomic characterization of the Taylorella genus.</title>
        <authorList>
            <person name="Hebert L."/>
            <person name="Moumen B."/>
            <person name="Pons N."/>
            <person name="Duquesne F."/>
            <person name="Breuil M.-F."/>
            <person name="Goux D."/>
            <person name="Batto J.-M."/>
            <person name="Renault P."/>
            <person name="Laugier C."/>
            <person name="Petry S."/>
        </authorList>
    </citation>
    <scope>NUCLEOTIDE SEQUENCE</scope>
    <source>
        <strain>MCE3</strain>
    </source>
</reference>
<dbReference type="Proteomes" id="UP000009284">
    <property type="component" value="Chromosome"/>
</dbReference>
<keyword evidence="8 12" id="KW-0812">Transmembrane</keyword>
<dbReference type="HOGENOM" id="CLU_085305_1_1_4"/>
<comment type="subcellular location">
    <subcellularLocation>
        <location evidence="2">Cell inner membrane</location>
        <topology evidence="2">Single-pass type II membrane protein</topology>
    </subcellularLocation>
    <subcellularLocation>
        <location evidence="12">Cell membrane</location>
        <topology evidence="12">Single-pass type II membrane protein</topology>
    </subcellularLocation>
</comment>
<dbReference type="AlphaFoldDB" id="G4QB87"/>
<evidence type="ECO:0000256" key="9">
    <source>
        <dbReference type="ARBA" id="ARBA00022927"/>
    </source>
</evidence>
<comment type="subunit">
    <text evidence="4">The accessory proteins ExbB and ExbD seem to form a complex with TonB.</text>
</comment>
<dbReference type="PANTHER" id="PTHR30558:SF12">
    <property type="entry name" value="BIOPOLYMER TRANSPORT PROTEIN EXBD"/>
    <property type="match status" value="1"/>
</dbReference>
<protein>
    <submittedName>
        <fullName evidence="14">Biopolymer transport protein ExbD/TolR</fullName>
    </submittedName>
</protein>
<evidence type="ECO:0000256" key="7">
    <source>
        <dbReference type="ARBA" id="ARBA00022519"/>
    </source>
</evidence>
<evidence type="ECO:0000313" key="14">
    <source>
        <dbReference type="EMBL" id="AEP36708.1"/>
    </source>
</evidence>
<proteinExistence type="inferred from homology"/>
<evidence type="ECO:0000256" key="4">
    <source>
        <dbReference type="ARBA" id="ARBA00011471"/>
    </source>
</evidence>
<keyword evidence="6" id="KW-1003">Cell membrane</keyword>
<keyword evidence="9 12" id="KW-0653">Protein transport</keyword>
<keyword evidence="11 13" id="KW-0472">Membrane</keyword>
<reference evidence="14 15" key="2">
    <citation type="journal article" date="2012" name="PLoS ONE">
        <title>Genomic characterization of the taylorella genus.</title>
        <authorList>
            <person name="Hebert L."/>
            <person name="Moumen B."/>
            <person name="Pons N."/>
            <person name="Duquesne F."/>
            <person name="Breuil M.F."/>
            <person name="Goux D."/>
            <person name="Batto J.M."/>
            <person name="Laugier C."/>
            <person name="Renault P."/>
            <person name="Petry S."/>
        </authorList>
    </citation>
    <scope>NUCLEOTIDE SEQUENCE [LARGE SCALE GENOMIC DNA]</scope>
    <source>
        <strain evidence="14 15">MCE3</strain>
    </source>
</reference>
<dbReference type="Gene3D" id="3.30.420.270">
    <property type="match status" value="1"/>
</dbReference>
<dbReference type="PANTHER" id="PTHR30558">
    <property type="entry name" value="EXBD MEMBRANE COMPONENT OF PMF-DRIVEN MACROMOLECULE IMPORT SYSTEM"/>
    <property type="match status" value="1"/>
</dbReference>
<comment type="function">
    <text evidence="1">Involved in the TonB-dependent energy-dependent transport of various receptor-bound substrates.</text>
</comment>
<dbReference type="Pfam" id="PF02472">
    <property type="entry name" value="ExbD"/>
    <property type="match status" value="1"/>
</dbReference>
<evidence type="ECO:0000256" key="2">
    <source>
        <dbReference type="ARBA" id="ARBA00004249"/>
    </source>
</evidence>
<evidence type="ECO:0000256" key="6">
    <source>
        <dbReference type="ARBA" id="ARBA00022475"/>
    </source>
</evidence>
<dbReference type="GO" id="GO:0005886">
    <property type="term" value="C:plasma membrane"/>
    <property type="evidence" value="ECO:0007669"/>
    <property type="project" value="UniProtKB-SubCell"/>
</dbReference>
<accession>G4QB87</accession>
<dbReference type="STRING" id="1008459.TASI_0942"/>